<evidence type="ECO:0000256" key="1">
    <source>
        <dbReference type="SAM" id="Phobius"/>
    </source>
</evidence>
<name>A0A091BXA5_9GAMM</name>
<comment type="caution">
    <text evidence="2">The sequence shown here is derived from an EMBL/GenBank/DDBJ whole genome shotgun (WGS) entry which is preliminary data.</text>
</comment>
<feature type="transmembrane region" description="Helical" evidence="1">
    <location>
        <begin position="120"/>
        <end position="142"/>
    </location>
</feature>
<organism evidence="2 3">
    <name type="scientific">Arenimonas composti TR7-09 = DSM 18010</name>
    <dbReference type="NCBI Taxonomy" id="1121013"/>
    <lineage>
        <taxon>Bacteria</taxon>
        <taxon>Pseudomonadati</taxon>
        <taxon>Pseudomonadota</taxon>
        <taxon>Gammaproteobacteria</taxon>
        <taxon>Lysobacterales</taxon>
        <taxon>Lysobacteraceae</taxon>
        <taxon>Arenimonas</taxon>
    </lineage>
</organism>
<gene>
    <name evidence="2" type="ORF">P873_01245</name>
</gene>
<evidence type="ECO:0000313" key="3">
    <source>
        <dbReference type="Proteomes" id="UP000029391"/>
    </source>
</evidence>
<dbReference type="AlphaFoldDB" id="A0A091BXA5"/>
<accession>A0A091BXA5</accession>
<dbReference type="STRING" id="1121013.GCA_000426365_00409"/>
<reference evidence="2 3" key="1">
    <citation type="submission" date="2013-09" db="EMBL/GenBank/DDBJ databases">
        <title>Genome sequencing of Arenimonas composti.</title>
        <authorList>
            <person name="Chen F."/>
            <person name="Wang G."/>
        </authorList>
    </citation>
    <scope>NUCLEOTIDE SEQUENCE [LARGE SCALE GENOMIC DNA]</scope>
    <source>
        <strain evidence="2 3">TR7-09</strain>
    </source>
</reference>
<feature type="transmembrane region" description="Helical" evidence="1">
    <location>
        <begin position="148"/>
        <end position="166"/>
    </location>
</feature>
<keyword evidence="1" id="KW-0472">Membrane</keyword>
<keyword evidence="1" id="KW-0812">Transmembrane</keyword>
<dbReference type="Proteomes" id="UP000029391">
    <property type="component" value="Unassembled WGS sequence"/>
</dbReference>
<proteinExistence type="predicted"/>
<protein>
    <submittedName>
        <fullName evidence="2">Uncharacterized protein</fullName>
    </submittedName>
</protein>
<keyword evidence="1" id="KW-1133">Transmembrane helix</keyword>
<dbReference type="EMBL" id="AWXU01000046">
    <property type="protein sequence ID" value="KFN48955.1"/>
    <property type="molecule type" value="Genomic_DNA"/>
</dbReference>
<keyword evidence="3" id="KW-1185">Reference proteome</keyword>
<sequence length="172" mass="19080">MQSAPLPTPALDAIADFFGLDEIRRDAPWLHEDFQQVRDAARQRELAEESAWSDVTFARCLAGDDAWLDFVVTLLVPGLARRMRRVMDLLDATGIDVVEPRRRRLLERVTSRGQLTPERLLVAQLRLLLVAAVALGITGAVAGTFRPAWLGAVALAMLAVAAWQALSTRLRR</sequence>
<evidence type="ECO:0000313" key="2">
    <source>
        <dbReference type="EMBL" id="KFN48955.1"/>
    </source>
</evidence>
<dbReference type="RefSeq" id="WP_026815942.1">
    <property type="nucleotide sequence ID" value="NZ_AUFF01000001.1"/>
</dbReference>